<evidence type="ECO:0000256" key="1">
    <source>
        <dbReference type="ARBA" id="ARBA00022536"/>
    </source>
</evidence>
<dbReference type="SMART" id="SM00181">
    <property type="entry name" value="EGF"/>
    <property type="match status" value="4"/>
</dbReference>
<dbReference type="InterPro" id="IPR000152">
    <property type="entry name" value="EGF-type_Asp/Asn_hydroxyl_site"/>
</dbReference>
<dbReference type="PANTHER" id="PTHR24050">
    <property type="entry name" value="PA14 DOMAIN-CONTAINING PROTEIN"/>
    <property type="match status" value="1"/>
</dbReference>
<keyword evidence="3" id="KW-0677">Repeat</keyword>
<gene>
    <name evidence="9" type="ORF">Cvel_9636</name>
</gene>
<dbReference type="Pfam" id="PF07645">
    <property type="entry name" value="EGF_CA"/>
    <property type="match status" value="1"/>
</dbReference>
<comment type="caution">
    <text evidence="5">Lacks conserved residue(s) required for the propagation of feature annotation.</text>
</comment>
<dbReference type="InterPro" id="IPR001881">
    <property type="entry name" value="EGF-like_Ca-bd_dom"/>
</dbReference>
<keyword evidence="7" id="KW-0812">Transmembrane</keyword>
<feature type="compositionally biased region" description="Polar residues" evidence="6">
    <location>
        <begin position="629"/>
        <end position="644"/>
    </location>
</feature>
<keyword evidence="7" id="KW-1133">Transmembrane helix</keyword>
<dbReference type="EMBL" id="CDMZ01004464">
    <property type="protein sequence ID" value="CEM49838.1"/>
    <property type="molecule type" value="Genomic_DNA"/>
</dbReference>
<dbReference type="PROSITE" id="PS50026">
    <property type="entry name" value="EGF_3"/>
    <property type="match status" value="1"/>
</dbReference>
<dbReference type="InterPro" id="IPR049883">
    <property type="entry name" value="NOTCH1_EGF-like"/>
</dbReference>
<evidence type="ECO:0000256" key="4">
    <source>
        <dbReference type="ARBA" id="ARBA00023157"/>
    </source>
</evidence>
<evidence type="ECO:0000256" key="6">
    <source>
        <dbReference type="SAM" id="MobiDB-lite"/>
    </source>
</evidence>
<sequence length="703" mass="77344">MTTRLSPQEHTASRRELEVPSDFCDHECERTLASVRSLAKDIEIAYYVERRCPSHVRCMRLGSYARAFAREPFNFFDMEAFVYWAKDPLNATCTETVLGVSADSLEHAVLGTFPCQNKCDASSERCVSVGQCACKEGFARDTDQSICADVNECERLPPVCPIENSECVNTRGSYHCECKIGYEPQDDDCVDSCELHTCNSDRREHCSIVSGSPACVCVEGDGRKEDGGVCLSSDSCVFKGCNSSGHEFCDDAIEIPECKCEKGYERLDEGCVNSESCLISKCTHDNEVCNTEKGVCECGIGYEYRDGQSGCHDIKACNRENACPSFRYCRDLKGARLKDGRGYECLPDWFEIFAYIVLPILFFLCSFCVWYNRRKKAKKVCEEVCLSSKRNPELFDWTDTDPLATRSKLKGQYNKEMQDGAGCFLVLFLRWISKSSLKKTLGDATGPGAERPRLKDRATLEKLTGRLTDAVENRRPLSNAQEVESELKRLHKDALGALMFLDGERALLERRRESAKGGETEDRACTRELAEVEYSSQFASLAALRVHHLSHLFHSVQERDQASSLPDVLASPPDVQLLYHHPDEERRRSLSDALSRQEQEIAKVTELIPPQIDTPSTSASVAGVGLGNSGTVTPEGNHTGTQSTTAAPSVVGSGAGGGSSGRATPRGNQSGIRSTAAVNGAQSAPHLNTATPQTIGRTQSSTL</sequence>
<dbReference type="InterPro" id="IPR009030">
    <property type="entry name" value="Growth_fac_rcpt_cys_sf"/>
</dbReference>
<protein>
    <recommendedName>
        <fullName evidence="8">EGF-like domain-containing protein</fullName>
    </recommendedName>
</protein>
<dbReference type="InterPro" id="IPR052235">
    <property type="entry name" value="Nephronectin_domain"/>
</dbReference>
<dbReference type="InterPro" id="IPR018097">
    <property type="entry name" value="EGF_Ca-bd_CS"/>
</dbReference>
<dbReference type="VEuPathDB" id="CryptoDB:Cvel_9636"/>
<dbReference type="Gene3D" id="2.90.20.10">
    <property type="entry name" value="Plasmodium vivax P25 domain"/>
    <property type="match status" value="1"/>
</dbReference>
<feature type="region of interest" description="Disordered" evidence="6">
    <location>
        <begin position="604"/>
        <end position="703"/>
    </location>
</feature>
<evidence type="ECO:0000256" key="7">
    <source>
        <dbReference type="SAM" id="Phobius"/>
    </source>
</evidence>
<organism evidence="9">
    <name type="scientific">Chromera velia CCMP2878</name>
    <dbReference type="NCBI Taxonomy" id="1169474"/>
    <lineage>
        <taxon>Eukaryota</taxon>
        <taxon>Sar</taxon>
        <taxon>Alveolata</taxon>
        <taxon>Colpodellida</taxon>
        <taxon>Chromeraceae</taxon>
        <taxon>Chromera</taxon>
    </lineage>
</organism>
<reference evidence="9" key="1">
    <citation type="submission" date="2014-11" db="EMBL/GenBank/DDBJ databases">
        <authorList>
            <person name="Otto D Thomas"/>
            <person name="Naeem Raeece"/>
        </authorList>
    </citation>
    <scope>NUCLEOTIDE SEQUENCE</scope>
</reference>
<dbReference type="SUPFAM" id="SSF57196">
    <property type="entry name" value="EGF/Laminin"/>
    <property type="match status" value="1"/>
</dbReference>
<dbReference type="InterPro" id="IPR000742">
    <property type="entry name" value="EGF"/>
</dbReference>
<feature type="transmembrane region" description="Helical" evidence="7">
    <location>
        <begin position="352"/>
        <end position="371"/>
    </location>
</feature>
<dbReference type="PROSITE" id="PS01187">
    <property type="entry name" value="EGF_CA"/>
    <property type="match status" value="1"/>
</dbReference>
<dbReference type="PANTHER" id="PTHR24050:SF28">
    <property type="entry name" value="UROMODULIN-LIKE"/>
    <property type="match status" value="1"/>
</dbReference>
<evidence type="ECO:0000256" key="5">
    <source>
        <dbReference type="PROSITE-ProRule" id="PRU00076"/>
    </source>
</evidence>
<dbReference type="CDD" id="cd00054">
    <property type="entry name" value="EGF_CA"/>
    <property type="match status" value="1"/>
</dbReference>
<keyword evidence="4" id="KW-1015">Disulfide bond</keyword>
<dbReference type="SUPFAM" id="SSF57184">
    <property type="entry name" value="Growth factor receptor domain"/>
    <property type="match status" value="1"/>
</dbReference>
<evidence type="ECO:0000256" key="2">
    <source>
        <dbReference type="ARBA" id="ARBA00022729"/>
    </source>
</evidence>
<dbReference type="SMART" id="SM00179">
    <property type="entry name" value="EGF_CA"/>
    <property type="match status" value="1"/>
</dbReference>
<name>A0A0G4HZ37_9ALVE</name>
<keyword evidence="7" id="KW-0472">Membrane</keyword>
<dbReference type="AlphaFoldDB" id="A0A0G4HZ37"/>
<dbReference type="GO" id="GO:0005509">
    <property type="term" value="F:calcium ion binding"/>
    <property type="evidence" value="ECO:0007669"/>
    <property type="project" value="InterPro"/>
</dbReference>
<feature type="compositionally biased region" description="Polar residues" evidence="6">
    <location>
        <begin position="668"/>
        <end position="703"/>
    </location>
</feature>
<keyword evidence="2" id="KW-0732">Signal</keyword>
<keyword evidence="1 5" id="KW-0245">EGF-like domain</keyword>
<evidence type="ECO:0000313" key="9">
    <source>
        <dbReference type="EMBL" id="CEM49838.1"/>
    </source>
</evidence>
<feature type="domain" description="EGF-like" evidence="8">
    <location>
        <begin position="149"/>
        <end position="190"/>
    </location>
</feature>
<evidence type="ECO:0000256" key="3">
    <source>
        <dbReference type="ARBA" id="ARBA00022737"/>
    </source>
</evidence>
<dbReference type="PROSITE" id="PS01186">
    <property type="entry name" value="EGF_2"/>
    <property type="match status" value="1"/>
</dbReference>
<evidence type="ECO:0000259" key="8">
    <source>
        <dbReference type="PROSITE" id="PS50026"/>
    </source>
</evidence>
<dbReference type="PROSITE" id="PS00010">
    <property type="entry name" value="ASX_HYDROXYL"/>
    <property type="match status" value="1"/>
</dbReference>
<proteinExistence type="predicted"/>
<accession>A0A0G4HZ37</accession>